<dbReference type="KEGG" id="fll:EI427_16550"/>
<keyword evidence="2" id="KW-1185">Reference proteome</keyword>
<accession>A0A3S9P6F4</accession>
<protein>
    <submittedName>
        <fullName evidence="1">Uncharacterized protein</fullName>
    </submittedName>
</protein>
<proteinExistence type="predicted"/>
<name>A0A3S9P6F4_9BACT</name>
<sequence length="494" mass="54230">MKIKNYYFKMEVLKKALLISTIFLCSQFDSIAQSTIGTHKATIGTRNLTFFVNRVKVKDTAIFRNGQATAKQVNDEIERLSALGGGVVKFLSGTYTLGQIHLKSNIRIEVESNVTFKIDRSNGNSTLFNLGRITNKSQEQISNIEIVGAADNPNSWFTIDLGNFNPLADATPFKVGYVKNFALSRFIIKDNYTLNPSVFLVADSRYLGKIDGRHTYDLETFNRIPMQGVVKNAKATKIGTGYALVQPFSGKRIYMENLSGNQGITVRLEPGSGKAKDDLNLTKSKKMGSIDDIYIKNVSNELGFTALFIKPHAKICSNIYATGLSAKNSLSAVYIASASLTPLGRRGKFINTKIENISFTQTIENKVTAGTNPLKVENYPADSGLEGLRFMTELHRTKLIAVRNSMSPKPGVVSLVTKDAGGQRYKTHPIAPVVYTAKYSATSVGSTLGRYNVDLPSNNEIKVLGGVYTGAKVVYRNEAKVMINGTADTDYILK</sequence>
<dbReference type="EMBL" id="CP034562">
    <property type="protein sequence ID" value="AZQ63776.1"/>
    <property type="molecule type" value="Genomic_DNA"/>
</dbReference>
<dbReference type="InterPro" id="IPR012334">
    <property type="entry name" value="Pectin_lyas_fold"/>
</dbReference>
<dbReference type="Proteomes" id="UP000267268">
    <property type="component" value="Chromosome 1"/>
</dbReference>
<dbReference type="InterPro" id="IPR011050">
    <property type="entry name" value="Pectin_lyase_fold/virulence"/>
</dbReference>
<dbReference type="AlphaFoldDB" id="A0A3S9P6F4"/>
<dbReference type="SUPFAM" id="SSF51126">
    <property type="entry name" value="Pectin lyase-like"/>
    <property type="match status" value="1"/>
</dbReference>
<reference evidence="1 2" key="1">
    <citation type="submission" date="2018-12" db="EMBL/GenBank/DDBJ databases">
        <title>Flammeovirga pectinis sp. nov., isolated from the gut of the Korean scallop, Patinopecten yessoensis.</title>
        <authorList>
            <person name="Bae J.-W."/>
            <person name="Jeong Y.-S."/>
            <person name="Kang W."/>
        </authorList>
    </citation>
    <scope>NUCLEOTIDE SEQUENCE [LARGE SCALE GENOMIC DNA]</scope>
    <source>
        <strain evidence="1 2">L12M1</strain>
    </source>
</reference>
<dbReference type="Gene3D" id="2.160.20.10">
    <property type="entry name" value="Single-stranded right-handed beta-helix, Pectin lyase-like"/>
    <property type="match status" value="1"/>
</dbReference>
<gene>
    <name evidence="1" type="ORF">EI427_16550</name>
</gene>
<dbReference type="OrthoDB" id="9795222at2"/>
<organism evidence="1 2">
    <name type="scientific">Flammeovirga pectinis</name>
    <dbReference type="NCBI Taxonomy" id="2494373"/>
    <lineage>
        <taxon>Bacteria</taxon>
        <taxon>Pseudomonadati</taxon>
        <taxon>Bacteroidota</taxon>
        <taxon>Cytophagia</taxon>
        <taxon>Cytophagales</taxon>
        <taxon>Flammeovirgaceae</taxon>
        <taxon>Flammeovirga</taxon>
    </lineage>
</organism>
<evidence type="ECO:0000313" key="2">
    <source>
        <dbReference type="Proteomes" id="UP000267268"/>
    </source>
</evidence>
<evidence type="ECO:0000313" key="1">
    <source>
        <dbReference type="EMBL" id="AZQ63776.1"/>
    </source>
</evidence>
<dbReference type="RefSeq" id="WP_126616812.1">
    <property type="nucleotide sequence ID" value="NZ_CP034562.1"/>
</dbReference>